<name>A0A0P9AKL2_9CLOT</name>
<dbReference type="InterPro" id="IPR014729">
    <property type="entry name" value="Rossmann-like_a/b/a_fold"/>
</dbReference>
<gene>
    <name evidence="1" type="ORF">OXPF_03520</name>
</gene>
<dbReference type="AlphaFoldDB" id="A0A0P9AKL2"/>
<comment type="caution">
    <text evidence="1">The sequence shown here is derived from an EMBL/GenBank/DDBJ whole genome shotgun (WGS) entry which is preliminary data.</text>
</comment>
<evidence type="ECO:0000313" key="2">
    <source>
        <dbReference type="Proteomes" id="UP000050326"/>
    </source>
</evidence>
<dbReference type="OrthoDB" id="1707003at2"/>
<keyword evidence="2" id="KW-1185">Reference proteome</keyword>
<dbReference type="Proteomes" id="UP000050326">
    <property type="component" value="Unassembled WGS sequence"/>
</dbReference>
<dbReference type="GO" id="GO:0000155">
    <property type="term" value="F:phosphorelay sensor kinase activity"/>
    <property type="evidence" value="ECO:0007669"/>
    <property type="project" value="TreeGrafter"/>
</dbReference>
<proteinExistence type="predicted"/>
<dbReference type="STRING" id="36849.OXPF_03520"/>
<evidence type="ECO:0000313" key="1">
    <source>
        <dbReference type="EMBL" id="KPU45884.1"/>
    </source>
</evidence>
<organism evidence="1 2">
    <name type="scientific">Oxobacter pfennigii</name>
    <dbReference type="NCBI Taxonomy" id="36849"/>
    <lineage>
        <taxon>Bacteria</taxon>
        <taxon>Bacillati</taxon>
        <taxon>Bacillota</taxon>
        <taxon>Clostridia</taxon>
        <taxon>Eubacteriales</taxon>
        <taxon>Clostridiaceae</taxon>
        <taxon>Oxobacter</taxon>
    </lineage>
</organism>
<reference evidence="1 2" key="1">
    <citation type="submission" date="2015-09" db="EMBL/GenBank/DDBJ databases">
        <title>Genome sequence of Oxobacter pfennigii DSM 3222.</title>
        <authorList>
            <person name="Poehlein A."/>
            <person name="Bengelsdorf F.R."/>
            <person name="Schiel-Bengelsdorf B."/>
            <person name="Duerre P."/>
            <person name="Daniel R."/>
        </authorList>
    </citation>
    <scope>NUCLEOTIDE SEQUENCE [LARGE SCALE GENOMIC DNA]</scope>
    <source>
        <strain evidence="1 2">DSM 3222</strain>
    </source>
</reference>
<dbReference type="GO" id="GO:0005886">
    <property type="term" value="C:plasma membrane"/>
    <property type="evidence" value="ECO:0007669"/>
    <property type="project" value="TreeGrafter"/>
</dbReference>
<sequence length="131" mass="14334">MGSVKKVLVCVTVQKTCERLIRKGANIRDEIEGELLVIHVAASGANFLGNISEADALEYLFSISKSAGADLTVLRSDDVIKTIIQFAKENKITNVVLGEPPDGRSNTIVNELKRKLEFADIYIMPAKDTID</sequence>
<dbReference type="RefSeq" id="WP_054873503.1">
    <property type="nucleotide sequence ID" value="NZ_LKET01000016.1"/>
</dbReference>
<dbReference type="PANTHER" id="PTHR45569">
    <property type="entry name" value="SENSOR PROTEIN KDPD"/>
    <property type="match status" value="1"/>
</dbReference>
<dbReference type="EMBL" id="LKET01000016">
    <property type="protein sequence ID" value="KPU45884.1"/>
    <property type="molecule type" value="Genomic_DNA"/>
</dbReference>
<dbReference type="Gene3D" id="3.40.50.620">
    <property type="entry name" value="HUPs"/>
    <property type="match status" value="1"/>
</dbReference>
<dbReference type="SUPFAM" id="SSF52402">
    <property type="entry name" value="Adenine nucleotide alpha hydrolases-like"/>
    <property type="match status" value="1"/>
</dbReference>
<dbReference type="PANTHER" id="PTHR45569:SF1">
    <property type="entry name" value="SENSOR PROTEIN KDPD"/>
    <property type="match status" value="1"/>
</dbReference>
<dbReference type="InterPro" id="IPR052023">
    <property type="entry name" value="Histidine_kinase_KdpD"/>
</dbReference>
<evidence type="ECO:0008006" key="3">
    <source>
        <dbReference type="Google" id="ProtNLM"/>
    </source>
</evidence>
<accession>A0A0P9AKL2</accession>
<protein>
    <recommendedName>
        <fullName evidence="3">Universal stress protein family protein</fullName>
    </recommendedName>
</protein>